<proteinExistence type="predicted"/>
<evidence type="ECO:0000313" key="1">
    <source>
        <dbReference type="EMBL" id="MFB6395895.1"/>
    </source>
</evidence>
<dbReference type="Proteomes" id="UP001582793">
    <property type="component" value="Unassembled WGS sequence"/>
</dbReference>
<comment type="caution">
    <text evidence="1">The sequence shown here is derived from an EMBL/GenBank/DDBJ whole genome shotgun (WGS) entry which is preliminary data.</text>
</comment>
<reference evidence="1 2" key="1">
    <citation type="submission" date="2024-04" db="EMBL/GenBank/DDBJ databases">
        <title>Polymorphospora sp. isolated from Baiyangdian Lake in Xiong'an New Area.</title>
        <authorList>
            <person name="Zhang X."/>
            <person name="Liu J."/>
        </authorList>
    </citation>
    <scope>NUCLEOTIDE SEQUENCE [LARGE SCALE GENOMIC DNA]</scope>
    <source>
        <strain evidence="1 2">2-325</strain>
    </source>
</reference>
<accession>A0ABV5CVH3</accession>
<dbReference type="EMBL" id="JBCGDC010000072">
    <property type="protein sequence ID" value="MFB6395895.1"/>
    <property type="molecule type" value="Genomic_DNA"/>
</dbReference>
<keyword evidence="2" id="KW-1185">Reference proteome</keyword>
<gene>
    <name evidence="1" type="ORF">AAFH96_22675</name>
</gene>
<sequence>MSDADLSTWAINRLEAHTRALRSGDPALEAVRIVAQSKVYHSAEDRDTRLRWALLALNANQRLHDDSPWAKARMLGHAFTLRTWVIEHFDPGTDPTWDPETLATDTLLALGADPAEVPAVDWRGLPVEEIGRLRRYKNLTAHLDRLISYLPPGATKDELAAWIQVRGRLP</sequence>
<organism evidence="1 2">
    <name type="scientific">Polymorphospora lycopeni</name>
    <dbReference type="NCBI Taxonomy" id="3140240"/>
    <lineage>
        <taxon>Bacteria</taxon>
        <taxon>Bacillati</taxon>
        <taxon>Actinomycetota</taxon>
        <taxon>Actinomycetes</taxon>
        <taxon>Micromonosporales</taxon>
        <taxon>Micromonosporaceae</taxon>
        <taxon>Polymorphospora</taxon>
    </lineage>
</organism>
<evidence type="ECO:0000313" key="2">
    <source>
        <dbReference type="Proteomes" id="UP001582793"/>
    </source>
</evidence>
<dbReference type="RefSeq" id="WP_375735536.1">
    <property type="nucleotide sequence ID" value="NZ_JBCGDC010000072.1"/>
</dbReference>
<protein>
    <submittedName>
        <fullName evidence="1">Uncharacterized protein</fullName>
    </submittedName>
</protein>
<name>A0ABV5CVH3_9ACTN</name>